<keyword evidence="1" id="KW-0732">Signal</keyword>
<feature type="signal peptide" evidence="1">
    <location>
        <begin position="1"/>
        <end position="22"/>
    </location>
</feature>
<name>A0ABX0N6Y8_9BURK</name>
<dbReference type="Proteomes" id="UP000621455">
    <property type="component" value="Unassembled WGS sequence"/>
</dbReference>
<organism evidence="2 3">
    <name type="scientific">Massilia frigida</name>
    <dbReference type="NCBI Taxonomy" id="2609281"/>
    <lineage>
        <taxon>Bacteria</taxon>
        <taxon>Pseudomonadati</taxon>
        <taxon>Pseudomonadota</taxon>
        <taxon>Betaproteobacteria</taxon>
        <taxon>Burkholderiales</taxon>
        <taxon>Oxalobacteraceae</taxon>
        <taxon>Telluria group</taxon>
        <taxon>Massilia</taxon>
    </lineage>
</organism>
<evidence type="ECO:0000313" key="2">
    <source>
        <dbReference type="EMBL" id="NHZ81167.1"/>
    </source>
</evidence>
<sequence>MHRLAGLCAALALLCLAPSSHAQGLPALAVTVDVSHVGKDTWRVDYRFSQAVTAVELETVGDYRQKAWKMLTPAMRLEPASQFDRISADGKPFTTASIQITTFDGLAPKSYAPFNRFTDGGTAVFLGNLQGNAYQDKQAFAMSADIRLKGLAKENVIAPPLNKLVPGGERGYAYFGPAQPVRSGSTQFLLDPDTPAWMREVAQDVGAKVSEYYEKAYRRALKEGVFVMLSVSGFEEKGLAMKGGAVMGQLSYRFDGQKLLADHPTYREVLARLVAHEIAHLWQLNVSRGGIGENDPWIHEGGAEAMAIDALLKTGIWSPQSAANYRAQQSASCEKLGNSVASFDGIYACGLMRFDKLGIDIVPLWRSMIQTSEAKGEVYSERMIEAIAGGAGGALQARAKHGGAGE</sequence>
<reference evidence="2 3" key="1">
    <citation type="submission" date="2019-10" db="EMBL/GenBank/DDBJ databases">
        <title>Taxonomy of Antarctic Massilia spp.: description of Massilia rubra sp. nov., Massilia aquatica sp. nov., Massilia mucilaginosa sp. nov., Massilia frigida sp. nov. isolated from streams, lakes and regoliths.</title>
        <authorList>
            <person name="Holochova P."/>
            <person name="Sedlacek I."/>
            <person name="Kralova S."/>
            <person name="Maslanova I."/>
            <person name="Busse H.-J."/>
            <person name="Stankova E."/>
            <person name="Vrbovska V."/>
            <person name="Kovarovic V."/>
            <person name="Bartak M."/>
            <person name="Svec P."/>
            <person name="Pantucek R."/>
        </authorList>
    </citation>
    <scope>NUCLEOTIDE SEQUENCE [LARGE SCALE GENOMIC DNA]</scope>
    <source>
        <strain evidence="2 3">CCM 8695</strain>
    </source>
</reference>
<keyword evidence="3" id="KW-1185">Reference proteome</keyword>
<proteinExistence type="predicted"/>
<evidence type="ECO:0000313" key="3">
    <source>
        <dbReference type="Proteomes" id="UP000621455"/>
    </source>
</evidence>
<dbReference type="EMBL" id="WHJG01000019">
    <property type="protein sequence ID" value="NHZ81167.1"/>
    <property type="molecule type" value="Genomic_DNA"/>
</dbReference>
<accession>A0ABX0N6Y8</accession>
<evidence type="ECO:0000256" key="1">
    <source>
        <dbReference type="SAM" id="SignalP"/>
    </source>
</evidence>
<evidence type="ECO:0008006" key="4">
    <source>
        <dbReference type="Google" id="ProtNLM"/>
    </source>
</evidence>
<feature type="chain" id="PRO_5045814020" description="Peptidase M61 catalytic domain-containing protein" evidence="1">
    <location>
        <begin position="23"/>
        <end position="406"/>
    </location>
</feature>
<dbReference type="RefSeq" id="WP_167088502.1">
    <property type="nucleotide sequence ID" value="NZ_WHJG01000019.1"/>
</dbReference>
<protein>
    <recommendedName>
        <fullName evidence="4">Peptidase M61 catalytic domain-containing protein</fullName>
    </recommendedName>
</protein>
<comment type="caution">
    <text evidence="2">The sequence shown here is derived from an EMBL/GenBank/DDBJ whole genome shotgun (WGS) entry which is preliminary data.</text>
</comment>
<gene>
    <name evidence="2" type="ORF">F2P44_18075</name>
</gene>